<dbReference type="Proteomes" id="UP000304953">
    <property type="component" value="Unassembled WGS sequence"/>
</dbReference>
<keyword evidence="2" id="KW-1185">Reference proteome</keyword>
<name>A0AC61RQD9_9FIRM</name>
<evidence type="ECO:0000313" key="1">
    <source>
        <dbReference type="EMBL" id="TGY91211.1"/>
    </source>
</evidence>
<reference evidence="1" key="1">
    <citation type="submission" date="2019-04" db="EMBL/GenBank/DDBJ databases">
        <title>Microbes associate with the intestines of laboratory mice.</title>
        <authorList>
            <person name="Navarre W."/>
            <person name="Wong E."/>
            <person name="Huang K."/>
            <person name="Tropini C."/>
            <person name="Ng K."/>
            <person name="Yu B."/>
        </authorList>
    </citation>
    <scope>NUCLEOTIDE SEQUENCE</scope>
    <source>
        <strain evidence="1">NM01_1-7b</strain>
    </source>
</reference>
<dbReference type="EMBL" id="SRYA01000066">
    <property type="protein sequence ID" value="TGY91211.1"/>
    <property type="molecule type" value="Genomic_DNA"/>
</dbReference>
<sequence>MMWSGQKNISFHARDAEIDPEKFKKSMHALINGDYFEKIYDVRRGLNFQGEMSNAELEVLFIRVAEKKFSQEAPLAISIKRDIFLASLGLLRGFDRYEDGNERRLRFVQESNYIAFYKKGTYALCGDNKTIESIKDDMAESLRKMEVKVVDNIADELYNNSDCNEYSESLSEYYKCEIKNGKGIPDNKLPSLRHPRKNVDVNIDSTKDAESSERNITPQDTNETPILGVQPLDDIDETSISTSGDDTLSSRTTEVSEDENKTEDSSDDTPKKSDDQEQNPGNTEVLGDVTAHKKTDKKKKRRSGRKNTYNIHNVFRKIGIIFEKKQVSVPLLVIAIIGMVMISVSLFQIADALRHGNSNELAETSNENSTPKIEMIHVFNKDITLRPNQSEKIKVGLYPHDADENDLNYISKNTDIATVDDLIVTAKDWQEGNNTTKIEVGGGNAKSVEVDVTVDPPTTVDGYWNNIATKNGMNPDDGNGEHK</sequence>
<organism evidence="1 2">
    <name type="scientific">Petralouisia muris</name>
    <dbReference type="NCBI Taxonomy" id="3032872"/>
    <lineage>
        <taxon>Bacteria</taxon>
        <taxon>Bacillati</taxon>
        <taxon>Bacillota</taxon>
        <taxon>Clostridia</taxon>
        <taxon>Lachnospirales</taxon>
        <taxon>Lachnospiraceae</taxon>
        <taxon>Petralouisia</taxon>
    </lineage>
</organism>
<proteinExistence type="predicted"/>
<accession>A0AC61RQD9</accession>
<gene>
    <name evidence="1" type="ORF">E5329_22350</name>
</gene>
<comment type="caution">
    <text evidence="1">The sequence shown here is derived from an EMBL/GenBank/DDBJ whole genome shotgun (WGS) entry which is preliminary data.</text>
</comment>
<protein>
    <submittedName>
        <fullName evidence="1">Uncharacterized protein</fullName>
    </submittedName>
</protein>
<evidence type="ECO:0000313" key="2">
    <source>
        <dbReference type="Proteomes" id="UP000304953"/>
    </source>
</evidence>